<dbReference type="Gene3D" id="3.30.1330.50">
    <property type="entry name" value="2-C-methyl-D-erythritol 2,4-cyclodiphosphate synthase"/>
    <property type="match status" value="1"/>
</dbReference>
<evidence type="ECO:0000256" key="10">
    <source>
        <dbReference type="ARBA" id="ARBA00022723"/>
    </source>
</evidence>
<dbReference type="Proteomes" id="UP000781958">
    <property type="component" value="Unassembled WGS sequence"/>
</dbReference>
<feature type="region of interest" description="2-C-methyl-D-erythritol 4-phosphate cytidylyltransferase" evidence="14">
    <location>
        <begin position="1"/>
        <end position="227"/>
    </location>
</feature>
<evidence type="ECO:0000256" key="1">
    <source>
        <dbReference type="ARBA" id="ARBA00000200"/>
    </source>
</evidence>
<organism evidence="16 17">
    <name type="scientific">Azospirillum rugosum</name>
    <dbReference type="NCBI Taxonomy" id="416170"/>
    <lineage>
        <taxon>Bacteria</taxon>
        <taxon>Pseudomonadati</taxon>
        <taxon>Pseudomonadota</taxon>
        <taxon>Alphaproteobacteria</taxon>
        <taxon>Rhodospirillales</taxon>
        <taxon>Azospirillaceae</taxon>
        <taxon>Azospirillum</taxon>
    </lineage>
</organism>
<evidence type="ECO:0000256" key="4">
    <source>
        <dbReference type="ARBA" id="ARBA00004709"/>
    </source>
</evidence>
<gene>
    <name evidence="14" type="primary">ispDF</name>
    <name evidence="16" type="ORF">J2851_000315</name>
</gene>
<dbReference type="PROSITE" id="PS01350">
    <property type="entry name" value="ISPF"/>
    <property type="match status" value="1"/>
</dbReference>
<dbReference type="InterPro" id="IPR026596">
    <property type="entry name" value="IspD/F"/>
</dbReference>
<comment type="pathway">
    <text evidence="4 14">Isoprenoid biosynthesis; isopentenyl diphosphate biosynthesis via DXP pathway; isopentenyl diphosphate from 1-deoxy-D-xylulose 5-phosphate: step 4/6.</text>
</comment>
<keyword evidence="9 14" id="KW-0548">Nucleotidyltransferase</keyword>
<feature type="region of interest" description="2-C-methyl-D-erythritol 2,4-cyclodiphosphate synthase" evidence="14">
    <location>
        <begin position="228"/>
        <end position="384"/>
    </location>
</feature>
<comment type="catalytic activity">
    <reaction evidence="2 14">
        <text>2-C-methyl-D-erythritol 4-phosphate + CTP + H(+) = 4-CDP-2-C-methyl-D-erythritol + diphosphate</text>
        <dbReference type="Rhea" id="RHEA:13429"/>
        <dbReference type="ChEBI" id="CHEBI:15378"/>
        <dbReference type="ChEBI" id="CHEBI:33019"/>
        <dbReference type="ChEBI" id="CHEBI:37563"/>
        <dbReference type="ChEBI" id="CHEBI:57823"/>
        <dbReference type="ChEBI" id="CHEBI:58262"/>
        <dbReference type="EC" id="2.7.7.60"/>
    </reaction>
</comment>
<feature type="site" description="Transition state stabilizer" evidence="14">
    <location>
        <position position="23"/>
    </location>
</feature>
<evidence type="ECO:0000256" key="2">
    <source>
        <dbReference type="ARBA" id="ARBA00001282"/>
    </source>
</evidence>
<dbReference type="Pfam" id="PF01128">
    <property type="entry name" value="IspD"/>
    <property type="match status" value="1"/>
</dbReference>
<feature type="binding site" evidence="14">
    <location>
        <position position="268"/>
    </location>
    <ligand>
        <name>a divalent metal cation</name>
        <dbReference type="ChEBI" id="CHEBI:60240"/>
    </ligand>
</feature>
<feature type="binding site" evidence="14">
    <location>
        <begin position="234"/>
        <end position="236"/>
    </location>
    <ligand>
        <name>4-CDP-2-C-methyl-D-erythritol 2-phosphate</name>
        <dbReference type="ChEBI" id="CHEBI:57919"/>
    </ligand>
</feature>
<accession>A0ABS4SDC2</accession>
<evidence type="ECO:0000313" key="16">
    <source>
        <dbReference type="EMBL" id="MBP2290578.1"/>
    </source>
</evidence>
<feature type="binding site" evidence="14">
    <location>
        <position position="368"/>
    </location>
    <ligand>
        <name>4-CDP-2-C-methyl-D-erythritol 2-phosphate</name>
        <dbReference type="ChEBI" id="CHEBI:57919"/>
    </ligand>
</feature>
<comment type="function">
    <text evidence="14">Bifunctional enzyme that catalyzes the formation of 4-diphosphocytidyl-2-C-methyl-D-erythritol from CTP and 2-C-methyl-D-erythritol 4-phosphate (MEP) (IspD), and catalyzes the conversion of 4-diphosphocytidyl-2-C-methyl-D-erythritol 2-phosphate (CDP-ME2P) to 2-C-methyl-D-erythritol 2,4-cyclodiphosphate (ME-CPP) with a corresponding release of cytidine 5-monophosphate (CMP) (IspF).</text>
</comment>
<feature type="site" description="Transition state stabilizer" evidence="14">
    <location>
        <position position="260"/>
    </location>
</feature>
<name>A0ABS4SDC2_9PROT</name>
<dbReference type="HAMAP" id="MF_01520">
    <property type="entry name" value="IspDF"/>
    <property type="match status" value="1"/>
</dbReference>
<dbReference type="InterPro" id="IPR001228">
    <property type="entry name" value="IspD"/>
</dbReference>
<feature type="domain" description="2-C-methyl-D-erythritol 2,4-cyclodiphosphate synthase" evidence="15">
    <location>
        <begin position="227"/>
        <end position="380"/>
    </location>
</feature>
<sequence>MPSCIALIAAAGSGQRFGAERPKQYLDVAGKPVLRHTVEAFLRHPQVSAVRVVINPAFRDLYETAVAGLGLAEPVAGGASRQDSVRNGLDALAESAPDLVLIHDAARPLIDDTTISAVIAALGQQPAAIAAVPVADTLKRGRDGVVADTVDRSGLWRAQTPQGFRFPDILAAHRAAAGLELTDDAAVAERAGLSVALVPAKEENFKVTTPDDLTRAARILDAGLSDIRTGTGFDVHRFTDGDHVTLCGVRVPHTQTLEGHSDADVGLHALTDAILGALCSGDIGSHFPPSDPQWRGADSARFLKHAADLVADRGGKIAHVDVTVICERPKVGPHREAMVARIAEILGMDPGRVSVKATTTERLGFTGRGEGIAAQAVATVRLPG</sequence>
<comment type="similarity">
    <text evidence="6">Belongs to the IspF family.</text>
</comment>
<evidence type="ECO:0000256" key="5">
    <source>
        <dbReference type="ARBA" id="ARBA00004787"/>
    </source>
</evidence>
<comment type="caution">
    <text evidence="16">The sequence shown here is derived from an EMBL/GenBank/DDBJ whole genome shotgun (WGS) entry which is preliminary data.</text>
</comment>
<dbReference type="EC" id="2.7.7.60" evidence="14"/>
<feature type="binding site" evidence="14">
    <location>
        <position position="236"/>
    </location>
    <ligand>
        <name>a divalent metal cation</name>
        <dbReference type="ChEBI" id="CHEBI:60240"/>
    </ligand>
</feature>
<dbReference type="HAMAP" id="MF_00108">
    <property type="entry name" value="IspD"/>
    <property type="match status" value="1"/>
</dbReference>
<feature type="binding site" evidence="14">
    <location>
        <position position="234"/>
    </location>
    <ligand>
        <name>a divalent metal cation</name>
        <dbReference type="ChEBI" id="CHEBI:60240"/>
    </ligand>
</feature>
<feature type="binding site" evidence="14">
    <location>
        <begin position="260"/>
        <end position="261"/>
    </location>
    <ligand>
        <name>4-CDP-2-C-methyl-D-erythritol 2-phosphate</name>
        <dbReference type="ChEBI" id="CHEBI:57919"/>
    </ligand>
</feature>
<dbReference type="SUPFAM" id="SSF53448">
    <property type="entry name" value="Nucleotide-diphospho-sugar transferases"/>
    <property type="match status" value="1"/>
</dbReference>
<dbReference type="NCBIfam" id="NF006899">
    <property type="entry name" value="PRK09382.1"/>
    <property type="match status" value="1"/>
</dbReference>
<comment type="similarity">
    <text evidence="7">Belongs to the IspD/TarI cytidylyltransferase family. IspD subfamily.</text>
</comment>
<evidence type="ECO:0000259" key="15">
    <source>
        <dbReference type="Pfam" id="PF02542"/>
    </source>
</evidence>
<proteinExistence type="inferred from homology"/>
<dbReference type="SUPFAM" id="SSF69765">
    <property type="entry name" value="IpsF-like"/>
    <property type="match status" value="1"/>
</dbReference>
<dbReference type="HAMAP" id="MF_00107">
    <property type="entry name" value="IspF"/>
    <property type="match status" value="1"/>
</dbReference>
<dbReference type="PANTHER" id="PTHR43181:SF1">
    <property type="entry name" value="2-C-METHYL-D-ERYTHRITOL 2,4-CYCLODIPHOSPHATE SYNTHASE, CHLOROPLASTIC"/>
    <property type="match status" value="1"/>
</dbReference>
<dbReference type="InterPro" id="IPR029044">
    <property type="entry name" value="Nucleotide-diphossugar_trans"/>
</dbReference>
<dbReference type="CDD" id="cd02516">
    <property type="entry name" value="CDP-ME_synthetase"/>
    <property type="match status" value="1"/>
</dbReference>
<feature type="site" description="Positions MEP for the nucleophilic attack" evidence="14">
    <location>
        <position position="152"/>
    </location>
</feature>
<dbReference type="CDD" id="cd00554">
    <property type="entry name" value="MECDP_synthase"/>
    <property type="match status" value="1"/>
</dbReference>
<dbReference type="Gene3D" id="3.90.550.10">
    <property type="entry name" value="Spore Coat Polysaccharide Biosynthesis Protein SpsA, Chain A"/>
    <property type="match status" value="1"/>
</dbReference>
<dbReference type="Pfam" id="PF02542">
    <property type="entry name" value="YgbB"/>
    <property type="match status" value="1"/>
</dbReference>
<keyword evidence="13 14" id="KW-0511">Multifunctional enzyme</keyword>
<dbReference type="InterPro" id="IPR036571">
    <property type="entry name" value="MECDP_synthase_sf"/>
</dbReference>
<comment type="cofactor">
    <cofactor evidence="3 14">
        <name>a divalent metal cation</name>
        <dbReference type="ChEBI" id="CHEBI:60240"/>
    </cofactor>
</comment>
<reference evidence="16 17" key="1">
    <citation type="submission" date="2021-03" db="EMBL/GenBank/DDBJ databases">
        <title>Genomic Encyclopedia of Type Strains, Phase III (KMG-III): the genomes of soil and plant-associated and newly described type strains.</title>
        <authorList>
            <person name="Whitman W."/>
        </authorList>
    </citation>
    <scope>NUCLEOTIDE SEQUENCE [LARGE SCALE GENOMIC DNA]</scope>
    <source>
        <strain evidence="16 17">IMMIB AFH-6</strain>
    </source>
</reference>
<feature type="binding site" evidence="14">
    <location>
        <begin position="358"/>
        <end position="361"/>
    </location>
    <ligand>
        <name>4-CDP-2-C-methyl-D-erythritol 2-phosphate</name>
        <dbReference type="ChEBI" id="CHEBI:57919"/>
    </ligand>
</feature>
<comment type="similarity">
    <text evidence="14">In the C-terminal section; belongs to the IspF family.</text>
</comment>
<dbReference type="PANTHER" id="PTHR43181">
    <property type="entry name" value="2-C-METHYL-D-ERYTHRITOL 2,4-CYCLODIPHOSPHATE SYNTHASE, CHLOROPLASTIC"/>
    <property type="match status" value="1"/>
</dbReference>
<keyword evidence="11 14" id="KW-0414">Isoprene biosynthesis</keyword>
<comment type="pathway">
    <text evidence="5 14">Isoprenoid biosynthesis; isopentenyl diphosphate biosynthesis via DXP pathway; isopentenyl diphosphate from 1-deoxy-D-xylulose 5-phosphate: step 2/6.</text>
</comment>
<dbReference type="InterPro" id="IPR003526">
    <property type="entry name" value="MECDP_synthase"/>
</dbReference>
<evidence type="ECO:0000256" key="8">
    <source>
        <dbReference type="ARBA" id="ARBA00022679"/>
    </source>
</evidence>
<feature type="site" description="Transition state stabilizer" evidence="14">
    <location>
        <position position="359"/>
    </location>
</feature>
<dbReference type="EC" id="4.6.1.12" evidence="14"/>
<dbReference type="PROSITE" id="PS01295">
    <property type="entry name" value="ISPD"/>
    <property type="match status" value="1"/>
</dbReference>
<evidence type="ECO:0000256" key="3">
    <source>
        <dbReference type="ARBA" id="ARBA00001968"/>
    </source>
</evidence>
<dbReference type="GO" id="GO:0008685">
    <property type="term" value="F:2-C-methyl-D-erythritol 2,4-cyclodiphosphate synthase activity"/>
    <property type="evidence" value="ECO:0007669"/>
    <property type="project" value="UniProtKB-EC"/>
</dbReference>
<protein>
    <recommendedName>
        <fullName evidence="14">Bifunctional enzyme IspD/IspF</fullName>
    </recommendedName>
    <domain>
        <recommendedName>
            <fullName evidence="14">2-C-methyl-D-erythritol 4-phosphate cytidylyltransferase</fullName>
            <ecNumber evidence="14">2.7.7.60</ecNumber>
        </recommendedName>
        <alternativeName>
            <fullName evidence="14">4-diphosphocytidyl-2C-methyl-D-erythritol synthase</fullName>
        </alternativeName>
        <alternativeName>
            <fullName evidence="14">MEP cytidylyltransferase</fullName>
            <shortName evidence="14">MCT</shortName>
        </alternativeName>
    </domain>
    <domain>
        <recommendedName>
            <fullName evidence="14">2-C-methyl-D-erythritol 2,4-cyclodiphosphate synthase</fullName>
            <shortName evidence="14">MECDP-synthase</shortName>
            <shortName evidence="14">MECPP-synthase</shortName>
            <shortName evidence="14">MECPS</shortName>
            <ecNumber evidence="14">4.6.1.12</ecNumber>
        </recommendedName>
    </domain>
</protein>
<feature type="site" description="Transition state stabilizer" evidence="14">
    <location>
        <position position="16"/>
    </location>
</feature>
<comment type="caution">
    <text evidence="14">Lacks conserved residue(s) required for the propagation of feature annotation.</text>
</comment>
<keyword evidence="8 14" id="KW-0808">Transferase</keyword>
<dbReference type="InterPro" id="IPR020555">
    <property type="entry name" value="MECDP_synthase_CS"/>
</dbReference>
<keyword evidence="12 14" id="KW-0456">Lyase</keyword>
<comment type="catalytic activity">
    <reaction evidence="1 14">
        <text>4-CDP-2-C-methyl-D-erythritol 2-phosphate = 2-C-methyl-D-erythritol 2,4-cyclic diphosphate + CMP</text>
        <dbReference type="Rhea" id="RHEA:23864"/>
        <dbReference type="ChEBI" id="CHEBI:57919"/>
        <dbReference type="ChEBI" id="CHEBI:58483"/>
        <dbReference type="ChEBI" id="CHEBI:60377"/>
        <dbReference type="EC" id="4.6.1.12"/>
    </reaction>
</comment>
<keyword evidence="10 14" id="KW-0479">Metal-binding</keyword>
<evidence type="ECO:0000256" key="12">
    <source>
        <dbReference type="ARBA" id="ARBA00023239"/>
    </source>
</evidence>
<dbReference type="InterPro" id="IPR034683">
    <property type="entry name" value="IspD/TarI"/>
</dbReference>
<feature type="binding site" evidence="14">
    <location>
        <position position="365"/>
    </location>
    <ligand>
        <name>4-CDP-2-C-methyl-D-erythritol 2-phosphate</name>
        <dbReference type="ChEBI" id="CHEBI:57919"/>
    </ligand>
</feature>
<feature type="site" description="Positions MEP for the nucleophilic attack" evidence="14">
    <location>
        <position position="206"/>
    </location>
</feature>
<evidence type="ECO:0000256" key="11">
    <source>
        <dbReference type="ARBA" id="ARBA00023229"/>
    </source>
</evidence>
<evidence type="ECO:0000256" key="13">
    <source>
        <dbReference type="ARBA" id="ARBA00023268"/>
    </source>
</evidence>
<evidence type="ECO:0000256" key="9">
    <source>
        <dbReference type="ARBA" id="ARBA00022695"/>
    </source>
</evidence>
<evidence type="ECO:0000313" key="17">
    <source>
        <dbReference type="Proteomes" id="UP000781958"/>
    </source>
</evidence>
<dbReference type="EMBL" id="JAGINP010000001">
    <property type="protein sequence ID" value="MBP2290578.1"/>
    <property type="molecule type" value="Genomic_DNA"/>
</dbReference>
<evidence type="ECO:0000256" key="7">
    <source>
        <dbReference type="ARBA" id="ARBA00009789"/>
    </source>
</evidence>
<evidence type="ECO:0000256" key="6">
    <source>
        <dbReference type="ARBA" id="ARBA00008480"/>
    </source>
</evidence>
<comment type="similarity">
    <text evidence="14">In the N-terminal section; belongs to the IspD/TarI cytidylyltransferase family. IspD subfamily.</text>
</comment>
<dbReference type="InterPro" id="IPR018294">
    <property type="entry name" value="ISPD_synthase_CS"/>
</dbReference>
<dbReference type="NCBIfam" id="TIGR00151">
    <property type="entry name" value="ispF"/>
    <property type="match status" value="1"/>
</dbReference>
<feature type="binding site" evidence="14">
    <location>
        <begin position="282"/>
        <end position="284"/>
    </location>
    <ligand>
        <name>4-CDP-2-C-methyl-D-erythritol 2-phosphate</name>
        <dbReference type="ChEBI" id="CHEBI:57919"/>
    </ligand>
</feature>
<dbReference type="RefSeq" id="WP_209762830.1">
    <property type="nucleotide sequence ID" value="NZ_JAGINP010000001.1"/>
</dbReference>
<keyword evidence="17" id="KW-1185">Reference proteome</keyword>
<dbReference type="GO" id="GO:0050518">
    <property type="term" value="F:2-C-methyl-D-erythritol 4-phosphate cytidylyltransferase activity"/>
    <property type="evidence" value="ECO:0007669"/>
    <property type="project" value="UniProtKB-EC"/>
</dbReference>
<evidence type="ECO:0000256" key="14">
    <source>
        <dbReference type="HAMAP-Rule" id="MF_01520"/>
    </source>
</evidence>
<dbReference type="NCBIfam" id="TIGR00453">
    <property type="entry name" value="ispD"/>
    <property type="match status" value="1"/>
</dbReference>